<dbReference type="PANTHER" id="PTHR10559:SF18">
    <property type="entry name" value="TRANSCOBALAMIN II"/>
    <property type="match status" value="1"/>
</dbReference>
<dbReference type="InterPro" id="IPR051588">
    <property type="entry name" value="Cobalamin_Transport"/>
</dbReference>
<organism evidence="5 6">
    <name type="scientific">Stegodyphus mimosarum</name>
    <name type="common">African social velvet spider</name>
    <dbReference type="NCBI Taxonomy" id="407821"/>
    <lineage>
        <taxon>Eukaryota</taxon>
        <taxon>Metazoa</taxon>
        <taxon>Ecdysozoa</taxon>
        <taxon>Arthropoda</taxon>
        <taxon>Chelicerata</taxon>
        <taxon>Arachnida</taxon>
        <taxon>Araneae</taxon>
        <taxon>Araneomorphae</taxon>
        <taxon>Entelegynae</taxon>
        <taxon>Eresoidea</taxon>
        <taxon>Eresidae</taxon>
        <taxon>Stegodyphus</taxon>
    </lineage>
</organism>
<evidence type="ECO:0000256" key="4">
    <source>
        <dbReference type="PIRSR" id="PIRSR602157-1"/>
    </source>
</evidence>
<sequence>MAVMALSCMKNQNMDLDKGNISVVQDYNATIKRFKSLQHEDGSFGNVHTTALVTQALLCSGQENSKDWELNTTIKYLMAQLNTSSVDFLTTYLTLPILNGKCLADIRKVNCSGNPRKHGEDEVDDIENKLGPKMRVQYSLYIGDDKDIIYTISLRVPENITAFEVMEIAAASDAKYKFKGKRISGIMYVYEIAGITNDAEDGKFWLMYKSAKSNSTAAFYYHYTESPDELIVQDQEYLIMWYKTVHI</sequence>
<dbReference type="Gene3D" id="2.170.130.30">
    <property type="match status" value="1"/>
</dbReference>
<dbReference type="InterPro" id="IPR008930">
    <property type="entry name" value="Terpenoid_cyclase/PrenylTrfase"/>
</dbReference>
<keyword evidence="3" id="KW-0732">Signal</keyword>
<dbReference type="GO" id="GO:0031419">
    <property type="term" value="F:cobalamin binding"/>
    <property type="evidence" value="ECO:0007669"/>
    <property type="project" value="InterPro"/>
</dbReference>
<dbReference type="AlphaFoldDB" id="A0A087U6K6"/>
<keyword evidence="6" id="KW-1185">Reference proteome</keyword>
<dbReference type="EMBL" id="KK118458">
    <property type="protein sequence ID" value="KFM72995.1"/>
    <property type="molecule type" value="Genomic_DNA"/>
</dbReference>
<dbReference type="Proteomes" id="UP000054359">
    <property type="component" value="Unassembled WGS sequence"/>
</dbReference>
<dbReference type="OMA" id="LASELDX"/>
<evidence type="ECO:0000313" key="5">
    <source>
        <dbReference type="EMBL" id="KFM72995.1"/>
    </source>
</evidence>
<proteinExistence type="predicted"/>
<feature type="non-terminal residue" evidence="5">
    <location>
        <position position="247"/>
    </location>
</feature>
<feature type="binding site" evidence="4">
    <location>
        <position position="46"/>
    </location>
    <ligand>
        <name>cyanocob(III)alamin</name>
        <dbReference type="ChEBI" id="CHEBI:17439"/>
    </ligand>
</feature>
<dbReference type="GO" id="GO:0005615">
    <property type="term" value="C:extracellular space"/>
    <property type="evidence" value="ECO:0007669"/>
    <property type="project" value="TreeGrafter"/>
</dbReference>
<keyword evidence="4" id="KW-0170">Cobalt</keyword>
<dbReference type="PANTHER" id="PTHR10559">
    <property type="entry name" value="TRANSCOBALAMIN-1/GASTRIC INTRINSIC FACTOR"/>
    <property type="match status" value="1"/>
</dbReference>
<dbReference type="STRING" id="407821.A0A087U6K6"/>
<gene>
    <name evidence="5" type="ORF">X975_01298</name>
</gene>
<evidence type="ECO:0000256" key="3">
    <source>
        <dbReference type="ARBA" id="ARBA00022729"/>
    </source>
</evidence>
<accession>A0A087U6K6</accession>
<reference evidence="5 6" key="1">
    <citation type="submission" date="2013-11" db="EMBL/GenBank/DDBJ databases">
        <title>Genome sequencing of Stegodyphus mimosarum.</title>
        <authorList>
            <person name="Bechsgaard J."/>
        </authorList>
    </citation>
    <scope>NUCLEOTIDE SEQUENCE [LARGE SCALE GENOMIC DNA]</scope>
</reference>
<dbReference type="Pfam" id="PF01122">
    <property type="entry name" value="Cobalamin_bind"/>
    <property type="match status" value="1"/>
</dbReference>
<evidence type="ECO:0000313" key="6">
    <source>
        <dbReference type="Proteomes" id="UP000054359"/>
    </source>
</evidence>
<dbReference type="Gene3D" id="1.50.10.20">
    <property type="match status" value="1"/>
</dbReference>
<dbReference type="SUPFAM" id="SSF48239">
    <property type="entry name" value="Terpenoid cyclases/Protein prenyltransferases"/>
    <property type="match status" value="1"/>
</dbReference>
<dbReference type="GO" id="GO:0015889">
    <property type="term" value="P:cobalamin transport"/>
    <property type="evidence" value="ECO:0007669"/>
    <property type="project" value="InterPro"/>
</dbReference>
<keyword evidence="2" id="KW-0964">Secreted</keyword>
<comment type="subcellular location">
    <subcellularLocation>
        <location evidence="1">Secreted</location>
    </subcellularLocation>
</comment>
<protein>
    <submittedName>
        <fullName evidence="5">Uncharacterized protein</fullName>
    </submittedName>
</protein>
<dbReference type="InterPro" id="IPR002157">
    <property type="entry name" value="Cbl-bd_prot"/>
</dbReference>
<feature type="binding site" evidence="4">
    <location>
        <begin position="188"/>
        <end position="189"/>
    </location>
    <ligand>
        <name>cyanocob(III)alamin</name>
        <dbReference type="ChEBI" id="CHEBI:17439"/>
    </ligand>
</feature>
<evidence type="ECO:0000256" key="1">
    <source>
        <dbReference type="ARBA" id="ARBA00004613"/>
    </source>
</evidence>
<evidence type="ECO:0000256" key="2">
    <source>
        <dbReference type="ARBA" id="ARBA00022525"/>
    </source>
</evidence>
<name>A0A087U6K6_STEMI</name>
<dbReference type="OrthoDB" id="6481347at2759"/>